<accession>A0A542ZMJ9</accession>
<evidence type="ECO:0000259" key="2">
    <source>
        <dbReference type="Pfam" id="PF00496"/>
    </source>
</evidence>
<name>A0A542ZMJ9_9MICO</name>
<feature type="signal peptide" evidence="1">
    <location>
        <begin position="1"/>
        <end position="23"/>
    </location>
</feature>
<dbReference type="GO" id="GO:0015833">
    <property type="term" value="P:peptide transport"/>
    <property type="evidence" value="ECO:0007669"/>
    <property type="project" value="TreeGrafter"/>
</dbReference>
<organism evidence="3 4">
    <name type="scientific">Oryzihumus leptocrescens</name>
    <dbReference type="NCBI Taxonomy" id="297536"/>
    <lineage>
        <taxon>Bacteria</taxon>
        <taxon>Bacillati</taxon>
        <taxon>Actinomycetota</taxon>
        <taxon>Actinomycetes</taxon>
        <taxon>Micrococcales</taxon>
        <taxon>Intrasporangiaceae</taxon>
        <taxon>Oryzihumus</taxon>
    </lineage>
</organism>
<dbReference type="PANTHER" id="PTHR30290">
    <property type="entry name" value="PERIPLASMIC BINDING COMPONENT OF ABC TRANSPORTER"/>
    <property type="match status" value="1"/>
</dbReference>
<dbReference type="Pfam" id="PF00496">
    <property type="entry name" value="SBP_bac_5"/>
    <property type="match status" value="1"/>
</dbReference>
<dbReference type="Gene3D" id="3.10.105.10">
    <property type="entry name" value="Dipeptide-binding Protein, Domain 3"/>
    <property type="match status" value="1"/>
</dbReference>
<feature type="chain" id="PRO_5038445416" evidence="1">
    <location>
        <begin position="24"/>
        <end position="578"/>
    </location>
</feature>
<keyword evidence="4" id="KW-1185">Reference proteome</keyword>
<keyword evidence="1" id="KW-0732">Signal</keyword>
<evidence type="ECO:0000256" key="1">
    <source>
        <dbReference type="SAM" id="SignalP"/>
    </source>
</evidence>
<dbReference type="EMBL" id="VFOQ01000001">
    <property type="protein sequence ID" value="TQL61526.1"/>
    <property type="molecule type" value="Genomic_DNA"/>
</dbReference>
<comment type="caution">
    <text evidence="3">The sequence shown here is derived from an EMBL/GenBank/DDBJ whole genome shotgun (WGS) entry which is preliminary data.</text>
</comment>
<dbReference type="InterPro" id="IPR030678">
    <property type="entry name" value="Peptide/Ni-bd"/>
</dbReference>
<dbReference type="GO" id="GO:0043190">
    <property type="term" value="C:ATP-binding cassette (ABC) transporter complex"/>
    <property type="evidence" value="ECO:0007669"/>
    <property type="project" value="InterPro"/>
</dbReference>
<reference evidence="3 4" key="1">
    <citation type="submission" date="2019-06" db="EMBL/GenBank/DDBJ databases">
        <title>Sequencing the genomes of 1000 actinobacteria strains.</title>
        <authorList>
            <person name="Klenk H.-P."/>
        </authorList>
    </citation>
    <scope>NUCLEOTIDE SEQUENCE [LARGE SCALE GENOMIC DNA]</scope>
    <source>
        <strain evidence="3 4">DSM 18082</strain>
    </source>
</reference>
<dbReference type="PROSITE" id="PS51257">
    <property type="entry name" value="PROKAR_LIPOPROTEIN"/>
    <property type="match status" value="1"/>
</dbReference>
<dbReference type="GO" id="GO:1904680">
    <property type="term" value="F:peptide transmembrane transporter activity"/>
    <property type="evidence" value="ECO:0007669"/>
    <property type="project" value="TreeGrafter"/>
</dbReference>
<dbReference type="AlphaFoldDB" id="A0A542ZMJ9"/>
<dbReference type="PIRSF" id="PIRSF002741">
    <property type="entry name" value="MppA"/>
    <property type="match status" value="1"/>
</dbReference>
<protein>
    <submittedName>
        <fullName evidence="3">Peptide/nickel transport system substrate-binding protein</fullName>
    </submittedName>
</protein>
<sequence length="578" mass="62044">MMRTKKGALGVALGVAVALAASACGGGSSSTGGSQSTGAAAKGGTLYMLNLGPVDHWDPQRIYVGADIQFASRVFSRTLTTFPPGKTIEDQSKLIPDLATNTGDVSDGGKTWKFTLKGDAKWQDGKPVTCEDLKYGISRTFAADQITGGPNYAIAYFDIPKNADGSSKYAGPYKKTGQELYDKAVSCSGQTITFHLSQPVNDFNQTVTFPAFGAFRQDKDQGAKSDYAIFSDGPYMLQGNWETNKGGTFVRNPNWSASSDPFRKAYPDSIVYQEGIESETIVQRIMADSGNDKFAVTQATAPPALQAQIVSNPQVKDRSTNPPAPYVDYLLPNFKSKVMKNEKARQAFAMSTNRDAYVTAYGGSTAATPTYAMINKALKGYKDFNPFGVPTAGDPAKAKAVLQSSGLTLPVPITVTYRKRPTSDKALAALQSGWEQAGFKVTLDGISDKYYSTIQNPAYASKADVFWAGWGADWPSGSTVIPPLFDSRPNISAGGSGQDYGYFQNADVNKKIDQTFLIADTAAREKAWGDLDEEIAKMGGHVALDNQKFMFVHGSGVKNYNDNGVFGGYVELADIAVK</sequence>
<dbReference type="InterPro" id="IPR039424">
    <property type="entry name" value="SBP_5"/>
</dbReference>
<feature type="domain" description="Solute-binding protein family 5" evidence="2">
    <location>
        <begin position="93"/>
        <end position="489"/>
    </location>
</feature>
<dbReference type="SUPFAM" id="SSF53850">
    <property type="entry name" value="Periplasmic binding protein-like II"/>
    <property type="match status" value="1"/>
</dbReference>
<dbReference type="Gene3D" id="3.40.190.10">
    <property type="entry name" value="Periplasmic binding protein-like II"/>
    <property type="match status" value="1"/>
</dbReference>
<gene>
    <name evidence="3" type="ORF">FB474_2937</name>
</gene>
<dbReference type="RefSeq" id="WP_221632546.1">
    <property type="nucleotide sequence ID" value="NZ_BAAAKX010000001.1"/>
</dbReference>
<dbReference type="InterPro" id="IPR000914">
    <property type="entry name" value="SBP_5_dom"/>
</dbReference>
<dbReference type="PANTHER" id="PTHR30290:SF83">
    <property type="entry name" value="ABC TRANSPORTER SUBSTRATE-BINDING PROTEIN"/>
    <property type="match status" value="1"/>
</dbReference>
<dbReference type="CDD" id="cd08506">
    <property type="entry name" value="PBP2_clavulanate_OppA2"/>
    <property type="match status" value="1"/>
</dbReference>
<evidence type="ECO:0000313" key="3">
    <source>
        <dbReference type="EMBL" id="TQL61526.1"/>
    </source>
</evidence>
<proteinExistence type="predicted"/>
<dbReference type="Proteomes" id="UP000319514">
    <property type="component" value="Unassembled WGS sequence"/>
</dbReference>
<dbReference type="GO" id="GO:0042597">
    <property type="term" value="C:periplasmic space"/>
    <property type="evidence" value="ECO:0007669"/>
    <property type="project" value="UniProtKB-ARBA"/>
</dbReference>
<evidence type="ECO:0000313" key="4">
    <source>
        <dbReference type="Proteomes" id="UP000319514"/>
    </source>
</evidence>